<dbReference type="GO" id="GO:0043190">
    <property type="term" value="C:ATP-binding cassette (ABC) transporter complex"/>
    <property type="evidence" value="ECO:0007669"/>
    <property type="project" value="InterPro"/>
</dbReference>
<dbReference type="GO" id="GO:0030288">
    <property type="term" value="C:outer membrane-bounded periplasmic space"/>
    <property type="evidence" value="ECO:0007669"/>
    <property type="project" value="UniProtKB-ARBA"/>
</dbReference>
<dbReference type="AlphaFoldDB" id="A0A934IMZ3"/>
<evidence type="ECO:0000313" key="6">
    <source>
        <dbReference type="Proteomes" id="UP000609531"/>
    </source>
</evidence>
<dbReference type="InterPro" id="IPR000914">
    <property type="entry name" value="SBP_5_dom"/>
</dbReference>
<proteinExistence type="inferred from homology"/>
<comment type="subcellular location">
    <subcellularLocation>
        <location evidence="1">Periplasm</location>
    </subcellularLocation>
</comment>
<evidence type="ECO:0000256" key="1">
    <source>
        <dbReference type="ARBA" id="ARBA00004418"/>
    </source>
</evidence>
<organism evidence="5 6">
    <name type="scientific">Acuticoccus mangrovi</name>
    <dbReference type="NCBI Taxonomy" id="2796142"/>
    <lineage>
        <taxon>Bacteria</taxon>
        <taxon>Pseudomonadati</taxon>
        <taxon>Pseudomonadota</taxon>
        <taxon>Alphaproteobacteria</taxon>
        <taxon>Hyphomicrobiales</taxon>
        <taxon>Amorphaceae</taxon>
        <taxon>Acuticoccus</taxon>
    </lineage>
</organism>
<dbReference type="EMBL" id="JAEKJA010000005">
    <property type="protein sequence ID" value="MBJ3775580.1"/>
    <property type="molecule type" value="Genomic_DNA"/>
</dbReference>
<dbReference type="RefSeq" id="WP_198881462.1">
    <property type="nucleotide sequence ID" value="NZ_JAEKJA010000005.1"/>
</dbReference>
<dbReference type="PANTHER" id="PTHR30290">
    <property type="entry name" value="PERIPLASMIC BINDING COMPONENT OF ABC TRANSPORTER"/>
    <property type="match status" value="1"/>
</dbReference>
<name>A0A934IMZ3_9HYPH</name>
<evidence type="ECO:0000256" key="3">
    <source>
        <dbReference type="SAM" id="SignalP"/>
    </source>
</evidence>
<dbReference type="GO" id="GO:1904680">
    <property type="term" value="F:peptide transmembrane transporter activity"/>
    <property type="evidence" value="ECO:0007669"/>
    <property type="project" value="TreeGrafter"/>
</dbReference>
<dbReference type="Proteomes" id="UP000609531">
    <property type="component" value="Unassembled WGS sequence"/>
</dbReference>
<comment type="caution">
    <text evidence="5">The sequence shown here is derived from an EMBL/GenBank/DDBJ whole genome shotgun (WGS) entry which is preliminary data.</text>
</comment>
<evidence type="ECO:0000256" key="2">
    <source>
        <dbReference type="ARBA" id="ARBA00005695"/>
    </source>
</evidence>
<feature type="signal peptide" evidence="3">
    <location>
        <begin position="1"/>
        <end position="24"/>
    </location>
</feature>
<feature type="domain" description="Solute-binding protein family 5" evidence="4">
    <location>
        <begin position="78"/>
        <end position="442"/>
    </location>
</feature>
<protein>
    <submittedName>
        <fullName evidence="5">ABC transporter substrate-binding protein</fullName>
    </submittedName>
</protein>
<dbReference type="Pfam" id="PF00496">
    <property type="entry name" value="SBP_bac_5"/>
    <property type="match status" value="1"/>
</dbReference>
<feature type="chain" id="PRO_5036851624" evidence="3">
    <location>
        <begin position="25"/>
        <end position="521"/>
    </location>
</feature>
<evidence type="ECO:0000313" key="5">
    <source>
        <dbReference type="EMBL" id="MBJ3775580.1"/>
    </source>
</evidence>
<accession>A0A934IMZ3</accession>
<dbReference type="Gene3D" id="3.10.105.10">
    <property type="entry name" value="Dipeptide-binding Protein, Domain 3"/>
    <property type="match status" value="1"/>
</dbReference>
<gene>
    <name evidence="5" type="ORF">JCR33_07790</name>
</gene>
<dbReference type="InterPro" id="IPR030678">
    <property type="entry name" value="Peptide/Ni-bd"/>
</dbReference>
<dbReference type="CDD" id="cd08512">
    <property type="entry name" value="PBP2_NikA_DppA_OppA_like_7"/>
    <property type="match status" value="1"/>
</dbReference>
<dbReference type="Gene3D" id="3.40.190.10">
    <property type="entry name" value="Periplasmic binding protein-like II"/>
    <property type="match status" value="1"/>
</dbReference>
<dbReference type="GO" id="GO:0015833">
    <property type="term" value="P:peptide transport"/>
    <property type="evidence" value="ECO:0007669"/>
    <property type="project" value="TreeGrafter"/>
</dbReference>
<comment type="similarity">
    <text evidence="2">Belongs to the bacterial solute-binding protein 5 family.</text>
</comment>
<dbReference type="PIRSF" id="PIRSF002741">
    <property type="entry name" value="MppA"/>
    <property type="match status" value="1"/>
</dbReference>
<dbReference type="InterPro" id="IPR039424">
    <property type="entry name" value="SBP_5"/>
</dbReference>
<dbReference type="Gene3D" id="3.90.76.10">
    <property type="entry name" value="Dipeptide-binding Protein, Domain 1"/>
    <property type="match status" value="1"/>
</dbReference>
<sequence>MRIRTVFLAATATLALAAATPALAETLIIAAPAVPEGFDGDALRPGTQNVVPQVYENLTRYGRKTDEDGREMLDPATIEGNLAESWTVSDDGKRYVFKLREGVMSPYGNELTADDVVWSWEKSFDQKRTGNFIANVSNVESVEKVSTYEVAFNLSAPSSIFLNALTLYVPGIYDTTEVKTHATADDPWALEWMQDHTAGFGAYTLDQVRPDEMAVFTANPNYFRDPPYFDRVLYREVPSAASRATLLLSGQVQWIDRPDIGQIVQLMDDERIKVMDAPGQAMMAAWMNPNFKPFDDKRVRQALNYAVDRQEIIDSVLRGYGDVAKSVVPLFVDGYDPSAFHYDYDPEKAKALLAEAGYPDGFEVELLYSDLWWWLEPFVIQLSGQLADVGVTAKPVRITGSDMRSRSAPAVRDMPFFTFESGPIVLDPGYTLYLLAHSKGVSNRGDYENAEFDALVEKAIATLDRDERLEYVKQAQAIWMDDAPWVVAAYPRTFEAMAPTISGWVFHPDNHERWYDLKSSK</sequence>
<keyword evidence="6" id="KW-1185">Reference proteome</keyword>
<keyword evidence="3" id="KW-0732">Signal</keyword>
<dbReference type="SUPFAM" id="SSF53850">
    <property type="entry name" value="Periplasmic binding protein-like II"/>
    <property type="match status" value="1"/>
</dbReference>
<evidence type="ECO:0000259" key="4">
    <source>
        <dbReference type="Pfam" id="PF00496"/>
    </source>
</evidence>
<reference evidence="5" key="1">
    <citation type="submission" date="2020-12" db="EMBL/GenBank/DDBJ databases">
        <title>Bacterial taxonomy.</title>
        <authorList>
            <person name="Pan X."/>
        </authorList>
    </citation>
    <scope>NUCLEOTIDE SEQUENCE</scope>
    <source>
        <strain evidence="5">B2012</strain>
    </source>
</reference>